<evidence type="ECO:0000313" key="11">
    <source>
        <dbReference type="Proteomes" id="UP001295684"/>
    </source>
</evidence>
<evidence type="ECO:0000256" key="6">
    <source>
        <dbReference type="ARBA" id="ARBA00022927"/>
    </source>
</evidence>
<dbReference type="Gene3D" id="1.25.10.10">
    <property type="entry name" value="Leucine-rich Repeat Variant"/>
    <property type="match status" value="1"/>
</dbReference>
<dbReference type="PROSITE" id="PS50166">
    <property type="entry name" value="IMPORTIN_B_NT"/>
    <property type="match status" value="1"/>
</dbReference>
<protein>
    <recommendedName>
        <fullName evidence="9">Importin N-terminal domain-containing protein</fullName>
    </recommendedName>
</protein>
<dbReference type="GO" id="GO:0005737">
    <property type="term" value="C:cytoplasm"/>
    <property type="evidence" value="ECO:0007669"/>
    <property type="project" value="UniProtKB-SubCell"/>
</dbReference>
<feature type="domain" description="Importin N-terminal" evidence="9">
    <location>
        <begin position="27"/>
        <end position="103"/>
    </location>
</feature>
<dbReference type="SUPFAM" id="SSF48371">
    <property type="entry name" value="ARM repeat"/>
    <property type="match status" value="2"/>
</dbReference>
<dbReference type="AlphaFoldDB" id="A0AAD1UQ20"/>
<dbReference type="PANTHER" id="PTHR10527">
    <property type="entry name" value="IMPORTIN BETA"/>
    <property type="match status" value="1"/>
</dbReference>
<dbReference type="Pfam" id="PF02985">
    <property type="entry name" value="HEAT"/>
    <property type="match status" value="1"/>
</dbReference>
<organism evidence="10 11">
    <name type="scientific">Euplotes crassus</name>
    <dbReference type="NCBI Taxonomy" id="5936"/>
    <lineage>
        <taxon>Eukaryota</taxon>
        <taxon>Sar</taxon>
        <taxon>Alveolata</taxon>
        <taxon>Ciliophora</taxon>
        <taxon>Intramacronucleata</taxon>
        <taxon>Spirotrichea</taxon>
        <taxon>Hypotrichia</taxon>
        <taxon>Euplotida</taxon>
        <taxon>Euplotidae</taxon>
        <taxon>Moneuplotes</taxon>
    </lineage>
</organism>
<dbReference type="InterPro" id="IPR016024">
    <property type="entry name" value="ARM-type_fold"/>
</dbReference>
<evidence type="ECO:0000256" key="8">
    <source>
        <dbReference type="PROSITE-ProRule" id="PRU00103"/>
    </source>
</evidence>
<evidence type="ECO:0000313" key="10">
    <source>
        <dbReference type="EMBL" id="CAI2371015.1"/>
    </source>
</evidence>
<evidence type="ECO:0000256" key="7">
    <source>
        <dbReference type="ARBA" id="ARBA00023242"/>
    </source>
</evidence>
<dbReference type="GO" id="GO:0031267">
    <property type="term" value="F:small GTPase binding"/>
    <property type="evidence" value="ECO:0007669"/>
    <property type="project" value="InterPro"/>
</dbReference>
<reference evidence="10" key="1">
    <citation type="submission" date="2023-07" db="EMBL/GenBank/DDBJ databases">
        <authorList>
            <consortium name="AG Swart"/>
            <person name="Singh M."/>
            <person name="Singh A."/>
            <person name="Seah K."/>
            <person name="Emmerich C."/>
        </authorList>
    </citation>
    <scope>NUCLEOTIDE SEQUENCE</scope>
    <source>
        <strain evidence="10">DP1</strain>
    </source>
</reference>
<keyword evidence="5" id="KW-0677">Repeat</keyword>
<dbReference type="PROSITE" id="PS50077">
    <property type="entry name" value="HEAT_REPEAT"/>
    <property type="match status" value="1"/>
</dbReference>
<evidence type="ECO:0000256" key="3">
    <source>
        <dbReference type="ARBA" id="ARBA00022448"/>
    </source>
</evidence>
<dbReference type="Pfam" id="PF18808">
    <property type="entry name" value="Importin_rep_4"/>
    <property type="match status" value="1"/>
</dbReference>
<evidence type="ECO:0000256" key="2">
    <source>
        <dbReference type="ARBA" id="ARBA00004496"/>
    </source>
</evidence>
<evidence type="ECO:0000256" key="4">
    <source>
        <dbReference type="ARBA" id="ARBA00022490"/>
    </source>
</evidence>
<dbReference type="InterPro" id="IPR057672">
    <property type="entry name" value="TPR_IPO4/5"/>
</dbReference>
<evidence type="ECO:0000256" key="5">
    <source>
        <dbReference type="ARBA" id="ARBA00022737"/>
    </source>
</evidence>
<gene>
    <name evidence="10" type="ORF">ECRASSUSDP1_LOCUS12335</name>
</gene>
<dbReference type="InterPro" id="IPR011989">
    <property type="entry name" value="ARM-like"/>
</dbReference>
<proteinExistence type="predicted"/>
<dbReference type="InterPro" id="IPR001494">
    <property type="entry name" value="Importin-beta_N"/>
</dbReference>
<dbReference type="Proteomes" id="UP001295684">
    <property type="component" value="Unassembled WGS sequence"/>
</dbReference>
<keyword evidence="6" id="KW-0653">Protein transport</keyword>
<keyword evidence="4" id="KW-0963">Cytoplasm</keyword>
<keyword evidence="3" id="KW-0813">Transport</keyword>
<dbReference type="Pfam" id="PF25780">
    <property type="entry name" value="TPR_IPO5"/>
    <property type="match status" value="1"/>
</dbReference>
<dbReference type="EMBL" id="CAMPGE010012234">
    <property type="protein sequence ID" value="CAI2371015.1"/>
    <property type="molecule type" value="Genomic_DNA"/>
</dbReference>
<dbReference type="InterPro" id="IPR040122">
    <property type="entry name" value="Importin_beta"/>
</dbReference>
<dbReference type="InterPro" id="IPR000357">
    <property type="entry name" value="HEAT"/>
</dbReference>
<keyword evidence="11" id="KW-1185">Reference proteome</keyword>
<keyword evidence="7" id="KW-0539">Nucleus</keyword>
<evidence type="ECO:0000256" key="1">
    <source>
        <dbReference type="ARBA" id="ARBA00004123"/>
    </source>
</evidence>
<dbReference type="InterPro" id="IPR041653">
    <property type="entry name" value="Importin_rep_4"/>
</dbReference>
<feature type="repeat" description="HEAT" evidence="8">
    <location>
        <begin position="409"/>
        <end position="447"/>
    </location>
</feature>
<evidence type="ECO:0000259" key="9">
    <source>
        <dbReference type="PROSITE" id="PS50166"/>
    </source>
</evidence>
<name>A0AAD1UQ20_EUPCR</name>
<comment type="subcellular location">
    <subcellularLocation>
        <location evidence="2">Cytoplasm</location>
    </subcellularLocation>
    <subcellularLocation>
        <location evidence="1">Nucleus</location>
    </subcellularLocation>
</comment>
<comment type="caution">
    <text evidence="10">The sequence shown here is derived from an EMBL/GenBank/DDBJ whole genome shotgun (WGS) entry which is preliminary data.</text>
</comment>
<dbReference type="GO" id="GO:0006606">
    <property type="term" value="P:protein import into nucleus"/>
    <property type="evidence" value="ECO:0007669"/>
    <property type="project" value="InterPro"/>
</dbReference>
<dbReference type="GO" id="GO:0005634">
    <property type="term" value="C:nucleus"/>
    <property type="evidence" value="ECO:0007669"/>
    <property type="project" value="UniProtKB-SubCell"/>
</dbReference>
<accession>A0AAD1UQ20</accession>
<dbReference type="InterPro" id="IPR021133">
    <property type="entry name" value="HEAT_type_2"/>
</dbReference>
<sequence>MDSDEFGVVKELLLQVMASDNEVRREAESKLTQVRQANFDKYFAYMVTALADLEFDGNCRSIALILLRKDANESEQEGQGIWSKISQETRDYVKPLILEVLGRETNEMMLGRVAELSAQIAVSINLCDHNDIWPELFEHCKQMVSEGSPIQMKTGLTVYGKAVITMSEQIIQDHEIFYNMLEFALKNEDITVAFASLQVISQLLCVLLPRDVPKFVGLLETMVKVPMRALKEAEYQIFEESMEEFTSMVDSEPKFFKNNFSDLLQVFGSMFEESENLNEALKKLPIEILITIAEREPRLLSNNENHCKHLLDMIFKLMIGIDEEVTEEWLDPSDPSQAEEENENDIVTFGRNIIDRLFSSLGEEILLPLGCNIIQQAISNDGWKYKNAGLSVFSQIAEYVNDIEDISSMIPVVIQHCKHDHPKVRYAALHCLGQFATDLSLPFIETYHTTLIPMIYDVLDDRVNRVKAHACAAITNFFECAPQEIGLQYCNKLFDKLFILIKSKSSDVAACAISSIASLSESLHEDFIPYFKSLCDELLPVISQQVPNEFRKFKGQAIESLTIAASSIGADHFKPHFEKVARALILIQKEHLDQIDDDPQKIYILNAWQRLCMLMSKEFAPVMPELMPEIFKMSCLQPMTSKDSSSISICEHLEEVKNLSDESTTEIKTTPLEETKAGIGMLSTFIEELEELYAPYVEKTSELFLSLLNCKYDDEVRTRIANSLPLMISAIKSHQKGLEGVLPYTEKFIPVLLEVIKEEVDTTLLQTQFKSIESCIEATGDFMSGEQVNQIGNIFLEEIVKSDKRKDVNLEYAREIDEEVDGLENENEDELQIVLSEAIGMLFKTHKGKCSNIVANLFDNFLPSYLNDAASFTKQKLGIYIINDVVEHVGLEILEEKYEECFHAFVKCSKNENPTIRQAGVYGIGVTLARSCKVQLFGKYSVDAIQTLKEAIEIDCGSQDSTEYGYAKDNAISALVKVMKHHHQSIDVESTFEFLLQHIPLKYDLVEAKFVNDFLADVALSNPSLIIGKDNQNIKQFVVLLGQICREDQMEHETMKKFGKILKSLSSDSYPNDQITEALDNLDQTSQHRIQSIIDLSTP</sequence>